<protein>
    <recommendedName>
        <fullName evidence="3">SANT domain-containing protein</fullName>
    </recommendedName>
</protein>
<keyword evidence="5" id="KW-1185">Reference proteome</keyword>
<reference evidence="4" key="1">
    <citation type="journal article" date="2021" name="IMA Fungus">
        <title>Genomic characterization of three marine fungi, including Emericellopsis atlantica sp. nov. with signatures of a generalist lifestyle and marine biomass degradation.</title>
        <authorList>
            <person name="Hagestad O.C."/>
            <person name="Hou L."/>
            <person name="Andersen J.H."/>
            <person name="Hansen E.H."/>
            <person name="Altermark B."/>
            <person name="Li C."/>
            <person name="Kuhnert E."/>
            <person name="Cox R.J."/>
            <person name="Crous P.W."/>
            <person name="Spatafora J.W."/>
            <person name="Lail K."/>
            <person name="Amirebrahimi M."/>
            <person name="Lipzen A."/>
            <person name="Pangilinan J."/>
            <person name="Andreopoulos W."/>
            <person name="Hayes R.D."/>
            <person name="Ng V."/>
            <person name="Grigoriev I.V."/>
            <person name="Jackson S.A."/>
            <person name="Sutton T.D.S."/>
            <person name="Dobson A.D.W."/>
            <person name="Rama T."/>
        </authorList>
    </citation>
    <scope>NUCLEOTIDE SEQUENCE</scope>
    <source>
        <strain evidence="4">TS7</strain>
    </source>
</reference>
<dbReference type="GeneID" id="70288705"/>
<feature type="compositionally biased region" description="Basic and acidic residues" evidence="2">
    <location>
        <begin position="309"/>
        <end position="320"/>
    </location>
</feature>
<organism evidence="4 5">
    <name type="scientific">Emericellopsis atlantica</name>
    <dbReference type="NCBI Taxonomy" id="2614577"/>
    <lineage>
        <taxon>Eukaryota</taxon>
        <taxon>Fungi</taxon>
        <taxon>Dikarya</taxon>
        <taxon>Ascomycota</taxon>
        <taxon>Pezizomycotina</taxon>
        <taxon>Sordariomycetes</taxon>
        <taxon>Hypocreomycetidae</taxon>
        <taxon>Hypocreales</taxon>
        <taxon>Bionectriaceae</taxon>
        <taxon>Emericellopsis</taxon>
    </lineage>
</organism>
<feature type="compositionally biased region" description="Low complexity" evidence="2">
    <location>
        <begin position="218"/>
        <end position="242"/>
    </location>
</feature>
<dbReference type="InterPro" id="IPR039467">
    <property type="entry name" value="TFIIIB_B''_Myb"/>
</dbReference>
<dbReference type="InterPro" id="IPR009057">
    <property type="entry name" value="Homeodomain-like_sf"/>
</dbReference>
<comment type="caution">
    <text evidence="4">The sequence shown here is derived from an EMBL/GenBank/DDBJ whole genome shotgun (WGS) entry which is preliminary data.</text>
</comment>
<dbReference type="GO" id="GO:0000126">
    <property type="term" value="C:transcription factor TFIIIB complex"/>
    <property type="evidence" value="ECO:0007669"/>
    <property type="project" value="TreeGrafter"/>
</dbReference>
<dbReference type="Proteomes" id="UP000887229">
    <property type="component" value="Unassembled WGS sequence"/>
</dbReference>
<dbReference type="GO" id="GO:0001156">
    <property type="term" value="F:TFIIIC-class transcription factor complex binding"/>
    <property type="evidence" value="ECO:0007669"/>
    <property type="project" value="TreeGrafter"/>
</dbReference>
<feature type="compositionally biased region" description="Low complexity" evidence="2">
    <location>
        <begin position="348"/>
        <end position="363"/>
    </location>
</feature>
<feature type="domain" description="SANT" evidence="3">
    <location>
        <begin position="430"/>
        <end position="481"/>
    </location>
</feature>
<accession>A0A9P7ZJR3</accession>
<evidence type="ECO:0000256" key="2">
    <source>
        <dbReference type="SAM" id="MobiDB-lite"/>
    </source>
</evidence>
<dbReference type="SUPFAM" id="SSF46689">
    <property type="entry name" value="Homeodomain-like"/>
    <property type="match status" value="1"/>
</dbReference>
<dbReference type="Pfam" id="PF15963">
    <property type="entry name" value="Myb_DNA-bind_7"/>
    <property type="match status" value="1"/>
</dbReference>
<dbReference type="GO" id="GO:0070898">
    <property type="term" value="P:RNA polymerase III preinitiation complex assembly"/>
    <property type="evidence" value="ECO:0007669"/>
    <property type="project" value="TreeGrafter"/>
</dbReference>
<dbReference type="Gene3D" id="1.10.10.60">
    <property type="entry name" value="Homeodomain-like"/>
    <property type="match status" value="1"/>
</dbReference>
<feature type="compositionally biased region" description="Basic residues" evidence="2">
    <location>
        <begin position="203"/>
        <end position="217"/>
    </location>
</feature>
<feature type="compositionally biased region" description="Basic and acidic residues" evidence="2">
    <location>
        <begin position="73"/>
        <end position="88"/>
    </location>
</feature>
<evidence type="ECO:0000259" key="3">
    <source>
        <dbReference type="PROSITE" id="PS51293"/>
    </source>
</evidence>
<evidence type="ECO:0000256" key="1">
    <source>
        <dbReference type="SAM" id="Coils"/>
    </source>
</evidence>
<keyword evidence="1" id="KW-0175">Coiled coil</keyword>
<sequence length="593" mass="64225">MSSMFKKRGGPAFKPKVPSARARPAAPAPAKPAAAQVAAEKIDAEDEIRDSVETSQATTPGQSTPRETSSAPESRDQATKSTTADRPRVAQQHTPDPSRPQDTASSSTQKATLETAASIDRAGTEDVTASHNAPPTPAPDSTPVEAPARVSSRLSHSISKPAAGQTSETHAQEVDGGHSALEQEQEQDELPAVADLATPKQTPKSKPRPRAPARPKGSKATATPRRASTAAAAADQDGATGAEESESAVQDESESAPKRPRKRAASKNPRKPRQRSATPEGAEEQTVDLQNLKMADLTQDLRIGKKFSRHDELRERERQAKLRRKRGESVADDESAAKNSPGPSNEDASPAAAAAGAPAAATANGEPSQAPAAGPQFRIVDGQIVVDQSSLVMDRHARAAANAEDMEAIEENDFTRLITSNSFMNTSKLKGPNIWTAEETELFYRALGMFGTDFEMISKMFPGKQRRHVKLKFNREERHNPSLIDSALIGEKSVKMDIDEYKTITSTEFESIESIEAEHKKAEEEFEAERQRVLDEQAEVMRKKREQLFADDDGNPVGEGENAELHSKKKKKKKSKKQQAEESGLYGEEEVVE</sequence>
<feature type="compositionally biased region" description="Basic residues" evidence="2">
    <location>
        <begin position="567"/>
        <end position="577"/>
    </location>
</feature>
<evidence type="ECO:0000313" key="4">
    <source>
        <dbReference type="EMBL" id="KAG9253285.1"/>
    </source>
</evidence>
<feature type="region of interest" description="Disordered" evidence="2">
    <location>
        <begin position="544"/>
        <end position="593"/>
    </location>
</feature>
<dbReference type="OrthoDB" id="272624at2759"/>
<dbReference type="EMBL" id="MU251258">
    <property type="protein sequence ID" value="KAG9253285.1"/>
    <property type="molecule type" value="Genomic_DNA"/>
</dbReference>
<feature type="compositionally biased region" description="Basic residues" evidence="2">
    <location>
        <begin position="258"/>
        <end position="274"/>
    </location>
</feature>
<feature type="compositionally biased region" description="Polar residues" evidence="2">
    <location>
        <begin position="337"/>
        <end position="347"/>
    </location>
</feature>
<proteinExistence type="predicted"/>
<feature type="compositionally biased region" description="Polar residues" evidence="2">
    <location>
        <begin position="152"/>
        <end position="169"/>
    </location>
</feature>
<dbReference type="PROSITE" id="PS51293">
    <property type="entry name" value="SANT"/>
    <property type="match status" value="1"/>
</dbReference>
<feature type="compositionally biased region" description="Acidic residues" evidence="2">
    <location>
        <begin position="243"/>
        <end position="254"/>
    </location>
</feature>
<evidence type="ECO:0000313" key="5">
    <source>
        <dbReference type="Proteomes" id="UP000887229"/>
    </source>
</evidence>
<dbReference type="AlphaFoldDB" id="A0A9P7ZJR3"/>
<dbReference type="InterPro" id="IPR001005">
    <property type="entry name" value="SANT/Myb"/>
</dbReference>
<gene>
    <name evidence="4" type="ORF">F5Z01DRAFT_161118</name>
</gene>
<feature type="compositionally biased region" description="Low complexity" evidence="2">
    <location>
        <begin position="15"/>
        <end position="25"/>
    </location>
</feature>
<dbReference type="RefSeq" id="XP_046117209.1">
    <property type="nucleotide sequence ID" value="XM_046257802.1"/>
</dbReference>
<feature type="compositionally biased region" description="Polar residues" evidence="2">
    <location>
        <begin position="91"/>
        <end position="112"/>
    </location>
</feature>
<name>A0A9P7ZJR3_9HYPO</name>
<dbReference type="SMART" id="SM00717">
    <property type="entry name" value="SANT"/>
    <property type="match status" value="1"/>
</dbReference>
<feature type="compositionally biased region" description="Polar residues" evidence="2">
    <location>
        <begin position="53"/>
        <end position="72"/>
    </location>
</feature>
<dbReference type="PANTHER" id="PTHR22929">
    <property type="entry name" value="RNA POLYMERASE III TRANSCRIPTION INITIATION FACTOR B"/>
    <property type="match status" value="1"/>
</dbReference>
<dbReference type="CDD" id="cd00167">
    <property type="entry name" value="SANT"/>
    <property type="match status" value="1"/>
</dbReference>
<feature type="coiled-coil region" evidence="1">
    <location>
        <begin position="512"/>
        <end position="539"/>
    </location>
</feature>
<feature type="region of interest" description="Disordered" evidence="2">
    <location>
        <begin position="1"/>
        <end position="374"/>
    </location>
</feature>
<dbReference type="PANTHER" id="PTHR22929:SF0">
    <property type="entry name" value="TRANSCRIPTION FACTOR TFIIIB COMPONENT B'' HOMOLOG"/>
    <property type="match status" value="1"/>
</dbReference>
<dbReference type="InterPro" id="IPR017884">
    <property type="entry name" value="SANT_dom"/>
</dbReference>